<evidence type="ECO:0000313" key="12">
    <source>
        <dbReference type="Proteomes" id="UP000092461"/>
    </source>
</evidence>
<dbReference type="Gene3D" id="3.40.50.150">
    <property type="entry name" value="Vaccinia Virus protein VP39"/>
    <property type="match status" value="1"/>
</dbReference>
<evidence type="ECO:0000313" key="11">
    <source>
        <dbReference type="EnsemblMetazoa" id="LLOJ006544-PA"/>
    </source>
</evidence>
<feature type="binding site" evidence="6">
    <location>
        <position position="318"/>
    </location>
    <ligand>
        <name>S-adenosyl-L-methionine</name>
        <dbReference type="ChEBI" id="CHEBI:59789"/>
    </ligand>
</feature>
<feature type="active site" description="Proton donor/acceptor" evidence="5">
    <location>
        <position position="439"/>
    </location>
</feature>
<dbReference type="PROSITE" id="PS51678">
    <property type="entry name" value="SAM_MT_PRMT"/>
    <property type="match status" value="1"/>
</dbReference>
<dbReference type="GO" id="GO:0005634">
    <property type="term" value="C:nucleus"/>
    <property type="evidence" value="ECO:0007669"/>
    <property type="project" value="TreeGrafter"/>
</dbReference>
<evidence type="ECO:0000256" key="1">
    <source>
        <dbReference type="ARBA" id="ARBA00022603"/>
    </source>
</evidence>
<dbReference type="Gene3D" id="2.70.160.11">
    <property type="entry name" value="Hnrnp arginine n-methyltransferase1"/>
    <property type="match status" value="1"/>
</dbReference>
<dbReference type="GO" id="GO:0006355">
    <property type="term" value="P:regulation of DNA-templated transcription"/>
    <property type="evidence" value="ECO:0007669"/>
    <property type="project" value="TreeGrafter"/>
</dbReference>
<keyword evidence="3 4" id="KW-0949">S-adenosyl-L-methionine</keyword>
<evidence type="ECO:0000256" key="6">
    <source>
        <dbReference type="PIRSR" id="PIRSR015894-2"/>
    </source>
</evidence>
<keyword evidence="12" id="KW-1185">Reference proteome</keyword>
<protein>
    <recommendedName>
        <fullName evidence="4">Protein arginine N-methyltransferase</fullName>
    </recommendedName>
</protein>
<evidence type="ECO:0000256" key="4">
    <source>
        <dbReference type="PIRNR" id="PIRNR015894"/>
    </source>
</evidence>
<dbReference type="InterPro" id="IPR007857">
    <property type="entry name" value="Arg_MeTrfase_PRMT5"/>
</dbReference>
<keyword evidence="2 4" id="KW-0808">Transferase</keyword>
<feature type="binding site" evidence="6">
    <location>
        <begin position="327"/>
        <end position="328"/>
    </location>
    <ligand>
        <name>S-adenosyl-L-methionine</name>
        <dbReference type="ChEBI" id="CHEBI:59789"/>
    </ligand>
</feature>
<proteinExistence type="inferred from homology"/>
<evidence type="ECO:0000256" key="5">
    <source>
        <dbReference type="PIRSR" id="PIRSR015894-1"/>
    </source>
</evidence>
<dbReference type="InterPro" id="IPR025799">
    <property type="entry name" value="Arg_MeTrfase"/>
</dbReference>
<dbReference type="InterPro" id="IPR035247">
    <property type="entry name" value="PRMT5_TIM"/>
</dbReference>
<dbReference type="InterPro" id="IPR035248">
    <property type="entry name" value="PRMT5_C"/>
</dbReference>
<feature type="domain" description="PRMT5 TIM barrel" evidence="9">
    <location>
        <begin position="23"/>
        <end position="287"/>
    </location>
</feature>
<dbReference type="EMBL" id="AJWK01021492">
    <property type="status" value="NOT_ANNOTATED_CDS"/>
    <property type="molecule type" value="Genomic_DNA"/>
</dbReference>
<dbReference type="PANTHER" id="PTHR10738:SF0">
    <property type="entry name" value="PROTEIN ARGININE N-METHYLTRANSFERASE 5"/>
    <property type="match status" value="1"/>
</dbReference>
<reference evidence="11" key="1">
    <citation type="submission" date="2020-05" db="UniProtKB">
        <authorList>
            <consortium name="EnsemblMetazoa"/>
        </authorList>
    </citation>
    <scope>IDENTIFICATION</scope>
    <source>
        <strain evidence="11">Jacobina</strain>
    </source>
</reference>
<organism evidence="11 12">
    <name type="scientific">Lutzomyia longipalpis</name>
    <name type="common">Sand fly</name>
    <dbReference type="NCBI Taxonomy" id="7200"/>
    <lineage>
        <taxon>Eukaryota</taxon>
        <taxon>Metazoa</taxon>
        <taxon>Ecdysozoa</taxon>
        <taxon>Arthropoda</taxon>
        <taxon>Hexapoda</taxon>
        <taxon>Insecta</taxon>
        <taxon>Pterygota</taxon>
        <taxon>Neoptera</taxon>
        <taxon>Endopterygota</taxon>
        <taxon>Diptera</taxon>
        <taxon>Nematocera</taxon>
        <taxon>Psychodoidea</taxon>
        <taxon>Psychodidae</taxon>
        <taxon>Lutzomyia</taxon>
        <taxon>Lutzomyia</taxon>
    </lineage>
</organism>
<feature type="binding site" evidence="6">
    <location>
        <position position="386"/>
    </location>
    <ligand>
        <name>S-adenosyl-L-methionine</name>
        <dbReference type="ChEBI" id="CHEBI:59789"/>
    </ligand>
</feature>
<dbReference type="Pfam" id="PF17286">
    <property type="entry name" value="PRMT5_C"/>
    <property type="match status" value="1"/>
</dbReference>
<accession>A0A1B0CP71</accession>
<feature type="binding site" evidence="6">
    <location>
        <begin position="414"/>
        <end position="415"/>
    </location>
    <ligand>
        <name>S-adenosyl-L-methionine</name>
        <dbReference type="ChEBI" id="CHEBI:59789"/>
    </ligand>
</feature>
<dbReference type="EMBL" id="AJWK01021491">
    <property type="status" value="NOT_ANNOTATED_CDS"/>
    <property type="molecule type" value="Genomic_DNA"/>
</dbReference>
<dbReference type="GO" id="GO:0016274">
    <property type="term" value="F:protein-arginine N-methyltransferase activity"/>
    <property type="evidence" value="ECO:0007669"/>
    <property type="project" value="InterPro"/>
</dbReference>
<evidence type="ECO:0000259" key="10">
    <source>
        <dbReference type="Pfam" id="PF17286"/>
    </source>
</evidence>
<dbReference type="SUPFAM" id="SSF53335">
    <property type="entry name" value="S-adenosyl-L-methionine-dependent methyltransferases"/>
    <property type="match status" value="1"/>
</dbReference>
<feature type="domain" description="PRMT5 oligomerisation" evidence="10">
    <location>
        <begin position="462"/>
        <end position="590"/>
    </location>
</feature>
<name>A0A1B0CP71_LUTLO</name>
<dbReference type="PIRSF" id="PIRSF015894">
    <property type="entry name" value="Skb1_MeTrfase"/>
    <property type="match status" value="1"/>
</dbReference>
<dbReference type="AlphaFoldDB" id="A0A1B0CP71"/>
<dbReference type="Pfam" id="PF05185">
    <property type="entry name" value="PRMT5"/>
    <property type="match status" value="1"/>
</dbReference>
<dbReference type="Pfam" id="PF17285">
    <property type="entry name" value="PRMT5_TIM"/>
    <property type="match status" value="1"/>
</dbReference>
<feature type="site" description="Critical for specifying symmetric addition of methyl groups" evidence="7">
    <location>
        <position position="321"/>
    </location>
</feature>
<sequence>MPNLFINTCVDVREAINCARMNQYDSITTSLVFPGFDREYEDKSLAKKHQIFSRPDIVMSSKMWLGYVIAAVSDDIDCESENPEIRIASEKKLKQEIEFAEHVVQHGIIYVRLKSGNNVNLARIISTYSKCEQIEDLMEHFEIMGGDLFSGVILIEVPMVDPNAVAQQWRSDVGEDDSASGEDTWLWWNRFRLQSDFNGKHRLSLVLSADIPSQDEILRWLGEPVDYLVVSSDIFIQNKANYPVLSLAHQDVISQFIRKTKAKFIVKANPNDGNLRYYAEYLRHLQEKFHEVDPMDGFDDLIEIPLQPLFDNLDTYTYEIFEKDPVKYVYYQRAIEAALIDKIPDAEKSTKTAILMVLGAGRGPLVRSSLNAATNTGRKVRIYVIEKNQNIRNTLEALWREMWPRDTVQLIFSDMRDFSTEEKADIIVSELLGSFGDNELSPECLDGAQVHLKPDGISIPSSYTSHIEPIMSSKLYNQVRLVTKTEDQNMQLRGKSKVMETTYVVYMKNVYHIADEPKPLFTFHHPNRDKVINNNRYGRVSFTTKLDSVLHGFAGYFDTVLYKDIVLSIHPMTHTNGLSSWFSMFIPISDECWQDV</sequence>
<dbReference type="PANTHER" id="PTHR10738">
    <property type="entry name" value="PROTEIN ARGININE N-METHYLTRANSFERASE 5"/>
    <property type="match status" value="1"/>
</dbReference>
<dbReference type="InterPro" id="IPR029063">
    <property type="entry name" value="SAM-dependent_MTases_sf"/>
</dbReference>
<dbReference type="Gene3D" id="3.20.20.150">
    <property type="entry name" value="Divalent-metal-dependent TIM barrel enzymes"/>
    <property type="match status" value="1"/>
</dbReference>
<feature type="active site" description="Proton donor/acceptor" evidence="5">
    <location>
        <position position="430"/>
    </location>
</feature>
<comment type="similarity">
    <text evidence="4">Belongs to the class I-like SAM-binding methyltransferase superfamily.</text>
</comment>
<evidence type="ECO:0000259" key="9">
    <source>
        <dbReference type="Pfam" id="PF17285"/>
    </source>
</evidence>
<dbReference type="EnsemblMetazoa" id="LLOJ006544-RA">
    <property type="protein sequence ID" value="LLOJ006544-PA"/>
    <property type="gene ID" value="LLOJ006544"/>
</dbReference>
<dbReference type="VEuPathDB" id="VectorBase:LLONM1_002775"/>
<feature type="domain" description="PRMT5 arginine-N-methyltransferase" evidence="8">
    <location>
        <begin position="296"/>
        <end position="459"/>
    </location>
</feature>
<keyword evidence="1 4" id="KW-0489">Methyltransferase</keyword>
<evidence type="ECO:0000259" key="8">
    <source>
        <dbReference type="Pfam" id="PF05185"/>
    </source>
</evidence>
<dbReference type="GO" id="GO:0032259">
    <property type="term" value="P:methylation"/>
    <property type="evidence" value="ECO:0007669"/>
    <property type="project" value="UniProtKB-KW"/>
</dbReference>
<dbReference type="VEuPathDB" id="VectorBase:LLOJ006544"/>
<dbReference type="InterPro" id="IPR035075">
    <property type="entry name" value="PRMT5"/>
</dbReference>
<evidence type="ECO:0000256" key="7">
    <source>
        <dbReference type="PIRSR" id="PIRSR015894-3"/>
    </source>
</evidence>
<evidence type="ECO:0000256" key="3">
    <source>
        <dbReference type="ARBA" id="ARBA00022691"/>
    </source>
</evidence>
<evidence type="ECO:0000256" key="2">
    <source>
        <dbReference type="ARBA" id="ARBA00022679"/>
    </source>
</evidence>
<dbReference type="GO" id="GO:0005829">
    <property type="term" value="C:cytosol"/>
    <property type="evidence" value="ECO:0007669"/>
    <property type="project" value="TreeGrafter"/>
</dbReference>
<dbReference type="Proteomes" id="UP000092461">
    <property type="component" value="Unassembled WGS sequence"/>
</dbReference>